<feature type="compositionally biased region" description="Polar residues" evidence="1">
    <location>
        <begin position="185"/>
        <end position="197"/>
    </location>
</feature>
<accession>A0ABP6LXE9</accession>
<dbReference type="InterPro" id="IPR036388">
    <property type="entry name" value="WH-like_DNA-bd_sf"/>
</dbReference>
<reference evidence="3" key="1">
    <citation type="journal article" date="2019" name="Int. J. Syst. Evol. Microbiol.">
        <title>The Global Catalogue of Microorganisms (GCM) 10K type strain sequencing project: providing services to taxonomists for standard genome sequencing and annotation.</title>
        <authorList>
            <consortium name="The Broad Institute Genomics Platform"/>
            <consortium name="The Broad Institute Genome Sequencing Center for Infectious Disease"/>
            <person name="Wu L."/>
            <person name="Ma J."/>
        </authorList>
    </citation>
    <scope>NUCLEOTIDE SEQUENCE [LARGE SCALE GENOMIC DNA]</scope>
    <source>
        <strain evidence="3">JCM 9091</strain>
    </source>
</reference>
<comment type="caution">
    <text evidence="2">The sequence shown here is derived from an EMBL/GenBank/DDBJ whole genome shotgun (WGS) entry which is preliminary data.</text>
</comment>
<dbReference type="EMBL" id="BAAAUF010000050">
    <property type="protein sequence ID" value="GAA3062131.1"/>
    <property type="molecule type" value="Genomic_DNA"/>
</dbReference>
<dbReference type="Gene3D" id="1.10.10.10">
    <property type="entry name" value="Winged helix-like DNA-binding domain superfamily/Winged helix DNA-binding domain"/>
    <property type="match status" value="1"/>
</dbReference>
<feature type="compositionally biased region" description="Basic and acidic residues" evidence="1">
    <location>
        <begin position="139"/>
        <end position="149"/>
    </location>
</feature>
<feature type="compositionally biased region" description="Basic and acidic residues" evidence="1">
    <location>
        <begin position="204"/>
        <end position="221"/>
    </location>
</feature>
<evidence type="ECO:0000313" key="3">
    <source>
        <dbReference type="Proteomes" id="UP001501532"/>
    </source>
</evidence>
<feature type="region of interest" description="Disordered" evidence="1">
    <location>
        <begin position="64"/>
        <end position="163"/>
    </location>
</feature>
<keyword evidence="3" id="KW-1185">Reference proteome</keyword>
<dbReference type="RefSeq" id="WP_234517079.1">
    <property type="nucleotide sequence ID" value="NZ_BAAAUF010000050.1"/>
</dbReference>
<protein>
    <recommendedName>
        <fullName evidence="4">Regulatory protein</fullName>
    </recommendedName>
</protein>
<proteinExistence type="predicted"/>
<evidence type="ECO:0000313" key="2">
    <source>
        <dbReference type="EMBL" id="GAA3062131.1"/>
    </source>
</evidence>
<evidence type="ECO:0000256" key="1">
    <source>
        <dbReference type="SAM" id="MobiDB-lite"/>
    </source>
</evidence>
<sequence length="221" mass="23288">MSETTTSATDLTSQYAAQVADDLERNVKEQDRVGAEIAALQQQLAALQHDHVVLVNMQQALGMTPPPAGPAATTDHTTVPAARKKPAAESGTDKQAKPKRNASARGRTAAGKPAAKKSARKSADKAPAAKTAEPTLVELVRRHLAEQSEPRSSAEVATALGQVHPERGIKTTVVRTTLEGLVARNQAQRSKQGTSVYYSAPDTPEEKAAPAEDTAGAERTE</sequence>
<organism evidence="2 3">
    <name type="scientific">Streptomyces glomeratus</name>
    <dbReference type="NCBI Taxonomy" id="284452"/>
    <lineage>
        <taxon>Bacteria</taxon>
        <taxon>Bacillati</taxon>
        <taxon>Actinomycetota</taxon>
        <taxon>Actinomycetes</taxon>
        <taxon>Kitasatosporales</taxon>
        <taxon>Streptomycetaceae</taxon>
        <taxon>Streptomyces</taxon>
    </lineage>
</organism>
<feature type="region of interest" description="Disordered" evidence="1">
    <location>
        <begin position="184"/>
        <end position="221"/>
    </location>
</feature>
<name>A0ABP6LXE9_9ACTN</name>
<gene>
    <name evidence="2" type="ORF">GCM10010448_51850</name>
</gene>
<dbReference type="Proteomes" id="UP001501532">
    <property type="component" value="Unassembled WGS sequence"/>
</dbReference>
<evidence type="ECO:0008006" key="4">
    <source>
        <dbReference type="Google" id="ProtNLM"/>
    </source>
</evidence>